<feature type="transmembrane region" description="Helical" evidence="1">
    <location>
        <begin position="149"/>
        <end position="170"/>
    </location>
</feature>
<dbReference type="InterPro" id="IPR010540">
    <property type="entry name" value="CmpB_TMEM229"/>
</dbReference>
<reference evidence="2 3" key="1">
    <citation type="submission" date="2018-12" db="EMBL/GenBank/DDBJ databases">
        <title>Bacillus yapensis draft genome sequence.</title>
        <authorList>
            <person name="Yu L."/>
            <person name="Xu X."/>
            <person name="Tang X."/>
        </authorList>
    </citation>
    <scope>NUCLEOTIDE SEQUENCE [LARGE SCALE GENOMIC DNA]</scope>
    <source>
        <strain evidence="2 3">XXST-01</strain>
    </source>
</reference>
<dbReference type="Proteomes" id="UP000271374">
    <property type="component" value="Unassembled WGS sequence"/>
</dbReference>
<keyword evidence="1" id="KW-0812">Transmembrane</keyword>
<evidence type="ECO:0000313" key="3">
    <source>
        <dbReference type="Proteomes" id="UP000271374"/>
    </source>
</evidence>
<protein>
    <recommendedName>
        <fullName evidence="4">ABC transporter permease</fullName>
    </recommendedName>
</protein>
<dbReference type="OrthoDB" id="9789229at2"/>
<feature type="transmembrane region" description="Helical" evidence="1">
    <location>
        <begin position="73"/>
        <end position="95"/>
    </location>
</feature>
<evidence type="ECO:0008006" key="4">
    <source>
        <dbReference type="Google" id="ProtNLM"/>
    </source>
</evidence>
<evidence type="ECO:0000313" key="2">
    <source>
        <dbReference type="EMBL" id="RTR32285.1"/>
    </source>
</evidence>
<evidence type="ECO:0000256" key="1">
    <source>
        <dbReference type="SAM" id="Phobius"/>
    </source>
</evidence>
<keyword evidence="1" id="KW-1133">Transmembrane helix</keyword>
<organism evidence="2 3">
    <name type="scientific">Bacillus yapensis</name>
    <dbReference type="NCBI Taxonomy" id="2492960"/>
    <lineage>
        <taxon>Bacteria</taxon>
        <taxon>Bacillati</taxon>
        <taxon>Bacillota</taxon>
        <taxon>Bacilli</taxon>
        <taxon>Bacillales</taxon>
        <taxon>Bacillaceae</taxon>
        <taxon>Bacillus</taxon>
    </lineage>
</organism>
<feature type="transmembrane region" description="Helical" evidence="1">
    <location>
        <begin position="47"/>
        <end position="67"/>
    </location>
</feature>
<name>A0A431WA85_9BACI</name>
<feature type="transmembrane region" description="Helical" evidence="1">
    <location>
        <begin position="116"/>
        <end position="137"/>
    </location>
</feature>
<accession>A0A431WA85</accession>
<proteinExistence type="predicted"/>
<dbReference type="AlphaFoldDB" id="A0A431WA85"/>
<comment type="caution">
    <text evidence="2">The sequence shown here is derived from an EMBL/GenBank/DDBJ whole genome shotgun (WGS) entry which is preliminary data.</text>
</comment>
<dbReference type="EMBL" id="RXNT01000006">
    <property type="protein sequence ID" value="RTR32285.1"/>
    <property type="molecule type" value="Genomic_DNA"/>
</dbReference>
<keyword evidence="1" id="KW-0472">Membrane</keyword>
<feature type="transmembrane region" description="Helical" evidence="1">
    <location>
        <begin position="6"/>
        <end position="26"/>
    </location>
</feature>
<keyword evidence="3" id="KW-1185">Reference proteome</keyword>
<gene>
    <name evidence="2" type="ORF">EKG37_08940</name>
</gene>
<sequence length="184" mass="21923">MIEELLMNISLKIAPIIYFFTIYSLFGWILENFHSLFTRRLFLKPNFFLGPFKPMYGFAPVLLVSFISPQTNWVFALFLCFLIPTVIEYVSGSLLERFFRKKWWDYSAISLNIQGHICLTYSLCWIFLSYICVYFLHPKIEFSFQRLEPIVLKIWPLLLAYFLAEFLLAIRRHIGRNQSFETIG</sequence>
<dbReference type="Pfam" id="PF06541">
    <property type="entry name" value="ABC_trans_CmpB"/>
    <property type="match status" value="1"/>
</dbReference>